<organism evidence="10 11">
    <name type="scientific">Rheinheimera tilapiae</name>
    <dbReference type="NCBI Taxonomy" id="875043"/>
    <lineage>
        <taxon>Bacteria</taxon>
        <taxon>Pseudomonadati</taxon>
        <taxon>Pseudomonadota</taxon>
        <taxon>Gammaproteobacteria</taxon>
        <taxon>Chromatiales</taxon>
        <taxon>Chromatiaceae</taxon>
        <taxon>Rheinheimera</taxon>
    </lineage>
</organism>
<dbReference type="SMART" id="SM00287">
    <property type="entry name" value="SH3b"/>
    <property type="match status" value="1"/>
</dbReference>
<evidence type="ECO:0000259" key="9">
    <source>
        <dbReference type="PROSITE" id="PS51781"/>
    </source>
</evidence>
<dbReference type="Proteomes" id="UP001589813">
    <property type="component" value="Unassembled WGS sequence"/>
</dbReference>
<protein>
    <submittedName>
        <fullName evidence="10">TIGR04211 family SH3 domain-containing protein</fullName>
    </submittedName>
</protein>
<dbReference type="InterPro" id="IPR003646">
    <property type="entry name" value="SH3-like_bac-type"/>
</dbReference>
<dbReference type="RefSeq" id="WP_377244259.1">
    <property type="nucleotide sequence ID" value="NZ_JBHLXP010000003.1"/>
</dbReference>
<proteinExistence type="predicted"/>
<feature type="domain" description="SH3b" evidence="9">
    <location>
        <begin position="47"/>
        <end position="113"/>
    </location>
</feature>
<keyword evidence="3 8" id="KW-0732">Signal</keyword>
<dbReference type="PROSITE" id="PS51781">
    <property type="entry name" value="SH3B"/>
    <property type="match status" value="1"/>
</dbReference>
<keyword evidence="4 7" id="KW-1133">Transmembrane helix</keyword>
<keyword evidence="5 7" id="KW-0472">Membrane</keyword>
<evidence type="ECO:0000256" key="6">
    <source>
        <dbReference type="SAM" id="Coils"/>
    </source>
</evidence>
<keyword evidence="11" id="KW-1185">Reference proteome</keyword>
<accession>A0ABV6BDX9</accession>
<evidence type="ECO:0000256" key="8">
    <source>
        <dbReference type="SAM" id="SignalP"/>
    </source>
</evidence>
<evidence type="ECO:0000256" key="7">
    <source>
        <dbReference type="SAM" id="Phobius"/>
    </source>
</evidence>
<reference evidence="10 11" key="1">
    <citation type="submission" date="2024-09" db="EMBL/GenBank/DDBJ databases">
        <authorList>
            <person name="Sun Q."/>
            <person name="Mori K."/>
        </authorList>
    </citation>
    <scope>NUCLEOTIDE SEQUENCE [LARGE SCALE GENOMIC DNA]</scope>
    <source>
        <strain evidence="10 11">KCTC 23315</strain>
    </source>
</reference>
<gene>
    <name evidence="10" type="ORF">ACFFJP_12305</name>
</gene>
<name>A0ABV6BDX9_9GAMM</name>
<feature type="transmembrane region" description="Helical" evidence="7">
    <location>
        <begin position="187"/>
        <end position="208"/>
    </location>
</feature>
<dbReference type="Gene3D" id="2.30.30.40">
    <property type="entry name" value="SH3 Domains"/>
    <property type="match status" value="1"/>
</dbReference>
<dbReference type="EMBL" id="JBHLXP010000003">
    <property type="protein sequence ID" value="MFC0049069.1"/>
    <property type="molecule type" value="Genomic_DNA"/>
</dbReference>
<feature type="chain" id="PRO_5046790696" evidence="8">
    <location>
        <begin position="21"/>
        <end position="218"/>
    </location>
</feature>
<feature type="signal peptide" evidence="8">
    <location>
        <begin position="1"/>
        <end position="20"/>
    </location>
</feature>
<evidence type="ECO:0000256" key="5">
    <source>
        <dbReference type="ARBA" id="ARBA00023136"/>
    </source>
</evidence>
<evidence type="ECO:0000256" key="1">
    <source>
        <dbReference type="ARBA" id="ARBA00004167"/>
    </source>
</evidence>
<dbReference type="Pfam" id="PF08239">
    <property type="entry name" value="SH3_3"/>
    <property type="match status" value="1"/>
</dbReference>
<feature type="coiled-coil region" evidence="6">
    <location>
        <begin position="119"/>
        <end position="160"/>
    </location>
</feature>
<evidence type="ECO:0000313" key="11">
    <source>
        <dbReference type="Proteomes" id="UP001589813"/>
    </source>
</evidence>
<dbReference type="InterPro" id="IPR016476">
    <property type="entry name" value="SH3_dom_pro"/>
</dbReference>
<evidence type="ECO:0000256" key="3">
    <source>
        <dbReference type="ARBA" id="ARBA00022729"/>
    </source>
</evidence>
<keyword evidence="2 7" id="KW-0812">Transmembrane</keyword>
<comment type="subcellular location">
    <subcellularLocation>
        <location evidence="1">Membrane</location>
        <topology evidence="1">Single-pass membrane protein</topology>
    </subcellularLocation>
</comment>
<keyword evidence="6" id="KW-0175">Coiled coil</keyword>
<comment type="caution">
    <text evidence="10">The sequence shown here is derived from an EMBL/GenBank/DDBJ whole genome shotgun (WGS) entry which is preliminary data.</text>
</comment>
<evidence type="ECO:0000256" key="2">
    <source>
        <dbReference type="ARBA" id="ARBA00022692"/>
    </source>
</evidence>
<evidence type="ECO:0000313" key="10">
    <source>
        <dbReference type="EMBL" id="MFC0049069.1"/>
    </source>
</evidence>
<dbReference type="NCBIfam" id="TIGR04211">
    <property type="entry name" value="SH3_and_anchor"/>
    <property type="match status" value="1"/>
</dbReference>
<sequence>MSTLKSACIATVLASFVASAQQVPAEQTSAPVAQTVTEAPAKAAVAEKPAFIIDSLSTPLRSGPGNEYRTISTVRAGENVTFIGDNPANGFVKVRDSSGGEGWLSGEYISYTASPKANLEALKQQLGQQEMIAAQFDQERQALQAEVSKAQTERDEAVKAAELAKQTAAQLTTRLAEENPELLQNKMVIGGGILLGGILFGLILPLITPKRRRNDRWM</sequence>
<evidence type="ECO:0000256" key="4">
    <source>
        <dbReference type="ARBA" id="ARBA00022989"/>
    </source>
</evidence>